<sequence length="112" mass="12392">RAKAASLVVMENERHLEAGDPDRQTARGSEVLTLYSMLVTAYCTGTRLVLQHKPAAHRIINVNLVRKQPIVPGRSAALRQGGPLKKDEPAEERELLWDCLLCSLRNAGRPTP</sequence>
<dbReference type="AlphaFoldDB" id="A0A1I8FK49"/>
<dbReference type="WBParaSite" id="maker-unitig_36290-snap-gene-0.2-mRNA-1">
    <property type="protein sequence ID" value="maker-unitig_36290-snap-gene-0.2-mRNA-1"/>
    <property type="gene ID" value="maker-unitig_36290-snap-gene-0.2"/>
</dbReference>
<organism evidence="1 2">
    <name type="scientific">Macrostomum lignano</name>
    <dbReference type="NCBI Taxonomy" id="282301"/>
    <lineage>
        <taxon>Eukaryota</taxon>
        <taxon>Metazoa</taxon>
        <taxon>Spiralia</taxon>
        <taxon>Lophotrochozoa</taxon>
        <taxon>Platyhelminthes</taxon>
        <taxon>Rhabditophora</taxon>
        <taxon>Macrostomorpha</taxon>
        <taxon>Macrostomida</taxon>
        <taxon>Macrostomidae</taxon>
        <taxon>Macrostomum</taxon>
    </lineage>
</organism>
<evidence type="ECO:0000313" key="1">
    <source>
        <dbReference type="Proteomes" id="UP000095280"/>
    </source>
</evidence>
<accession>A0A1I8FK49</accession>
<keyword evidence="1" id="KW-1185">Reference proteome</keyword>
<dbReference type="Proteomes" id="UP000095280">
    <property type="component" value="Unplaced"/>
</dbReference>
<proteinExistence type="predicted"/>
<evidence type="ECO:0000313" key="2">
    <source>
        <dbReference type="WBParaSite" id="maker-unitig_36290-snap-gene-0.2-mRNA-1"/>
    </source>
</evidence>
<protein>
    <submittedName>
        <fullName evidence="2">Protein kinase domain-containing protein</fullName>
    </submittedName>
</protein>
<reference evidence="2" key="1">
    <citation type="submission" date="2016-11" db="UniProtKB">
        <authorList>
            <consortium name="WormBaseParasite"/>
        </authorList>
    </citation>
    <scope>IDENTIFICATION</scope>
</reference>
<dbReference type="Gene3D" id="3.40.30.10">
    <property type="entry name" value="Glutaredoxin"/>
    <property type="match status" value="1"/>
</dbReference>
<name>A0A1I8FK49_9PLAT</name>